<evidence type="ECO:0000313" key="1">
    <source>
        <dbReference type="EMBL" id="KAF7818782.1"/>
    </source>
</evidence>
<protein>
    <submittedName>
        <fullName evidence="1">Uncharacterized protein</fullName>
    </submittedName>
</protein>
<name>A0A834WDQ7_9FABA</name>
<accession>A0A834WDQ7</accession>
<organism evidence="1 2">
    <name type="scientific">Senna tora</name>
    <dbReference type="NCBI Taxonomy" id="362788"/>
    <lineage>
        <taxon>Eukaryota</taxon>
        <taxon>Viridiplantae</taxon>
        <taxon>Streptophyta</taxon>
        <taxon>Embryophyta</taxon>
        <taxon>Tracheophyta</taxon>
        <taxon>Spermatophyta</taxon>
        <taxon>Magnoliopsida</taxon>
        <taxon>eudicotyledons</taxon>
        <taxon>Gunneridae</taxon>
        <taxon>Pentapetalae</taxon>
        <taxon>rosids</taxon>
        <taxon>fabids</taxon>
        <taxon>Fabales</taxon>
        <taxon>Fabaceae</taxon>
        <taxon>Caesalpinioideae</taxon>
        <taxon>Cassia clade</taxon>
        <taxon>Senna</taxon>
    </lineage>
</organism>
<dbReference type="Proteomes" id="UP000634136">
    <property type="component" value="Unassembled WGS sequence"/>
</dbReference>
<comment type="caution">
    <text evidence="1">The sequence shown here is derived from an EMBL/GenBank/DDBJ whole genome shotgun (WGS) entry which is preliminary data.</text>
</comment>
<dbReference type="AlphaFoldDB" id="A0A834WDQ7"/>
<proteinExistence type="predicted"/>
<sequence>MSTSIKDSAVHGEGTLEIAMEEEEDLFEIDLEAVNALPPPHYWESYYSCSGSGNGNALLANCLLPISDISVAVPACSSVYLAAAPTTKGNASTILLLVSASVMMMSQSAISISFFLSLFDFVVLLSYHQNKTCPFSVESPDAVGSLASSSSGFPLGIEIDGSDREAKVVLSSKIASNEVIPAGRVKKDLISGPAISTLGLAVTAEGKNSWPLNTCLLLLNVTDIFTVGVNESRTSPITLPTIRGSVDVLIAITYI</sequence>
<dbReference type="EMBL" id="JAAIUW010000008">
    <property type="protein sequence ID" value="KAF7818782.1"/>
    <property type="molecule type" value="Genomic_DNA"/>
</dbReference>
<reference evidence="1" key="1">
    <citation type="submission" date="2020-09" db="EMBL/GenBank/DDBJ databases">
        <title>Genome-Enabled Discovery of Anthraquinone Biosynthesis in Senna tora.</title>
        <authorList>
            <person name="Kang S.-H."/>
            <person name="Pandey R.P."/>
            <person name="Lee C.-M."/>
            <person name="Sim J.-S."/>
            <person name="Jeong J.-T."/>
            <person name="Choi B.-S."/>
            <person name="Jung M."/>
            <person name="Ginzburg D."/>
            <person name="Zhao K."/>
            <person name="Won S.Y."/>
            <person name="Oh T.-J."/>
            <person name="Yu Y."/>
            <person name="Kim N.-H."/>
            <person name="Lee O.R."/>
            <person name="Lee T.-H."/>
            <person name="Bashyal P."/>
            <person name="Kim T.-S."/>
            <person name="Lee W.-H."/>
            <person name="Kawkins C."/>
            <person name="Kim C.-K."/>
            <person name="Kim J.S."/>
            <person name="Ahn B.O."/>
            <person name="Rhee S.Y."/>
            <person name="Sohng J.K."/>
        </authorList>
    </citation>
    <scope>NUCLEOTIDE SEQUENCE</scope>
    <source>
        <tissue evidence="1">Leaf</tissue>
    </source>
</reference>
<gene>
    <name evidence="1" type="ORF">G2W53_024237</name>
</gene>
<evidence type="ECO:0000313" key="2">
    <source>
        <dbReference type="Proteomes" id="UP000634136"/>
    </source>
</evidence>
<dbReference type="OrthoDB" id="1938940at2759"/>
<keyword evidence="2" id="KW-1185">Reference proteome</keyword>